<dbReference type="Proteomes" id="UP000701702">
    <property type="component" value="Unassembled WGS sequence"/>
</dbReference>
<feature type="domain" description="TniQ" evidence="2">
    <location>
        <begin position="5"/>
        <end position="136"/>
    </location>
</feature>
<evidence type="ECO:0000313" key="3">
    <source>
        <dbReference type="EMBL" id="CAG9180658.1"/>
    </source>
</evidence>
<keyword evidence="4" id="KW-1185">Reference proteome</keyword>
<accession>A0ABM8XKC1</accession>
<name>A0ABM8XKC1_9BURK</name>
<evidence type="ECO:0000256" key="1">
    <source>
        <dbReference type="SAM" id="MobiDB-lite"/>
    </source>
</evidence>
<evidence type="ECO:0000259" key="2">
    <source>
        <dbReference type="Pfam" id="PF06527"/>
    </source>
</evidence>
<sequence>MEKLPVRPIPFPDESPGGYLVRACECNGFPSVVTMAHRLCESAYGEQWVLASYTRPERYDEILRAYGLARPEASALCYTRMGPTSDSPRAFEGRAIAERFFDDECRTFCPMCLAARKYFRKRWSLLPYAVCLEHSLSMQTDCYVCKRPLSPLRGALCRCECGASLLDAPRIPSDPEPVDWWLRQVGMGGQRAQEVEACLHALLNLVPSVAQPTDMVTRLYAAKRWLEQNIVSDGIQALIDESIWHPRIAVLPLLESPKPIVQELGNAILRGVSPWLDAGNPDDELLLNRRQAELALGVSQFQMTKMHQQGVLTKLSLDSTNGTFSGLAAHKLLCRLASSGSNAEGVPRSLTRSIGSVISAILDGREVSAGYPMAEGLRTLRSIAQSTTTVPSATHDEIDVHETAKIMNTYPEAIRFLAKAGWLEHRTRDRLGRKRFVADRAVVMTLAEKYVLAGEIAAQAGVSVTSTSERVMAMGVRAVSGPKIDGALVYMFERDAVAGIDLSKLKDLKDYPTSTGRKREGEKRKAQRSEMPLAEAAAVLGVNVQTAKRLVVSQHLQEIANQERQVFVTRRSVTRLRETLDDAELIPIEDAAARLGMKTEAFEVTYVRSGIVLVHDLGVSRRVHESDIKLVRNMRERYLTADEAGRVLKQHRSHLPNLERRGEIKSIQFGKARTVKFYAVTDVQRLKPVGAPRAADGSSLDAEVNGGPQQSQAPWHGGTHESH</sequence>
<protein>
    <recommendedName>
        <fullName evidence="2">TniQ domain-containing protein</fullName>
    </recommendedName>
</protein>
<dbReference type="InterPro" id="IPR009492">
    <property type="entry name" value="TniQ"/>
</dbReference>
<proteinExistence type="predicted"/>
<dbReference type="Pfam" id="PF06527">
    <property type="entry name" value="TniQ"/>
    <property type="match status" value="1"/>
</dbReference>
<organism evidence="3 4">
    <name type="scientific">Cupriavidus pinatubonensis</name>
    <dbReference type="NCBI Taxonomy" id="248026"/>
    <lineage>
        <taxon>Bacteria</taxon>
        <taxon>Pseudomonadati</taxon>
        <taxon>Pseudomonadota</taxon>
        <taxon>Betaproteobacteria</taxon>
        <taxon>Burkholderiales</taxon>
        <taxon>Burkholderiaceae</taxon>
        <taxon>Cupriavidus</taxon>
    </lineage>
</organism>
<evidence type="ECO:0000313" key="4">
    <source>
        <dbReference type="Proteomes" id="UP000701702"/>
    </source>
</evidence>
<dbReference type="EMBL" id="CAJZAF010000027">
    <property type="protein sequence ID" value="CAG9180658.1"/>
    <property type="molecule type" value="Genomic_DNA"/>
</dbReference>
<feature type="region of interest" description="Disordered" evidence="1">
    <location>
        <begin position="690"/>
        <end position="723"/>
    </location>
</feature>
<gene>
    <name evidence="3" type="ORF">LMG23994_04470</name>
</gene>
<dbReference type="RefSeq" id="WP_224005974.1">
    <property type="nucleotide sequence ID" value="NZ_CAJZAF010000027.1"/>
</dbReference>
<reference evidence="3 4" key="1">
    <citation type="submission" date="2021-08" db="EMBL/GenBank/DDBJ databases">
        <authorList>
            <person name="Peeters C."/>
        </authorList>
    </citation>
    <scope>NUCLEOTIDE SEQUENCE [LARGE SCALE GENOMIC DNA]</scope>
    <source>
        <strain evidence="3 4">LMG 23994</strain>
    </source>
</reference>
<comment type="caution">
    <text evidence="3">The sequence shown here is derived from an EMBL/GenBank/DDBJ whole genome shotgun (WGS) entry which is preliminary data.</text>
</comment>